<dbReference type="SUPFAM" id="SSF57610">
    <property type="entry name" value="Thyroglobulin type-1 domain"/>
    <property type="match status" value="1"/>
</dbReference>
<gene>
    <name evidence="5" type="primary">LOC106813568</name>
</gene>
<reference evidence="5" key="1">
    <citation type="submission" date="2025-08" db="UniProtKB">
        <authorList>
            <consortium name="RefSeq"/>
        </authorList>
    </citation>
    <scope>IDENTIFICATION</scope>
</reference>
<keyword evidence="1 2" id="KW-1015">Disulfide bond</keyword>
<dbReference type="InterPro" id="IPR000716">
    <property type="entry name" value="Thyroglobulin_1"/>
</dbReference>
<evidence type="ECO:0000256" key="1">
    <source>
        <dbReference type="ARBA" id="ARBA00023157"/>
    </source>
</evidence>
<accession>A0ABM1EM07</accession>
<evidence type="ECO:0000313" key="4">
    <source>
        <dbReference type="Proteomes" id="UP000695022"/>
    </source>
</evidence>
<evidence type="ECO:0000259" key="3">
    <source>
        <dbReference type="PROSITE" id="PS51162"/>
    </source>
</evidence>
<comment type="caution">
    <text evidence="2">Lacks conserved residue(s) required for the propagation of feature annotation.</text>
</comment>
<organism evidence="4 5">
    <name type="scientific">Priapulus caudatus</name>
    <name type="common">Priapulid worm</name>
    <dbReference type="NCBI Taxonomy" id="37621"/>
    <lineage>
        <taxon>Eukaryota</taxon>
        <taxon>Metazoa</taxon>
        <taxon>Ecdysozoa</taxon>
        <taxon>Scalidophora</taxon>
        <taxon>Priapulida</taxon>
        <taxon>Priapulimorpha</taxon>
        <taxon>Priapulimorphida</taxon>
        <taxon>Priapulidae</taxon>
        <taxon>Priapulus</taxon>
    </lineage>
</organism>
<dbReference type="GeneID" id="106813568"/>
<dbReference type="Pfam" id="PF00086">
    <property type="entry name" value="Thyroglobulin_1"/>
    <property type="match status" value="1"/>
</dbReference>
<dbReference type="PROSITE" id="PS51162">
    <property type="entry name" value="THYROGLOBULIN_1_2"/>
    <property type="match status" value="1"/>
</dbReference>
<dbReference type="RefSeq" id="XP_014673228.1">
    <property type="nucleotide sequence ID" value="XM_014817742.1"/>
</dbReference>
<dbReference type="Gene3D" id="4.10.800.10">
    <property type="entry name" value="Thyroglobulin type-1"/>
    <property type="match status" value="1"/>
</dbReference>
<proteinExistence type="predicted"/>
<dbReference type="Proteomes" id="UP000695022">
    <property type="component" value="Unplaced"/>
</dbReference>
<dbReference type="CDD" id="cd00191">
    <property type="entry name" value="TY"/>
    <property type="match status" value="1"/>
</dbReference>
<feature type="domain" description="Thyroglobulin type-1" evidence="3">
    <location>
        <begin position="1"/>
        <end position="67"/>
    </location>
</feature>
<sequence length="90" mass="10023">MSKCQMHREMALSAPPVLMFDIWIPKCSLFDGSYETEQCTNDGRCFCTERNGKTIAGSETKGRMPQCNSIPDASPGANVIQDNNWIPITH</sequence>
<dbReference type="InterPro" id="IPR036857">
    <property type="entry name" value="Thyroglobulin_1_sf"/>
</dbReference>
<feature type="disulfide bond" evidence="2">
    <location>
        <begin position="47"/>
        <end position="67"/>
    </location>
</feature>
<keyword evidence="4" id="KW-1185">Reference proteome</keyword>
<evidence type="ECO:0000256" key="2">
    <source>
        <dbReference type="PROSITE-ProRule" id="PRU00500"/>
    </source>
</evidence>
<evidence type="ECO:0000313" key="5">
    <source>
        <dbReference type="RefSeq" id="XP_014673228.1"/>
    </source>
</evidence>
<protein>
    <submittedName>
        <fullName evidence="5">SPARC-related modular calcium-binding protein 1-like</fullName>
    </submittedName>
</protein>
<dbReference type="SMART" id="SM00211">
    <property type="entry name" value="TY"/>
    <property type="match status" value="1"/>
</dbReference>
<name>A0ABM1EM07_PRICU</name>